<comment type="subcellular location">
    <subcellularLocation>
        <location evidence="1">Membrane</location>
        <topology evidence="1">Multi-pass membrane protein</topology>
    </subcellularLocation>
</comment>
<evidence type="ECO:0000313" key="8">
    <source>
        <dbReference type="Proteomes" id="UP001302367"/>
    </source>
</evidence>
<reference evidence="5 7" key="1">
    <citation type="submission" date="2015-10" db="EMBL/GenBank/DDBJ databases">
        <title>The cercosporin biosynthetic gene cluster was horizontally transferred to several fungal lineages and shown to be expanded in Cercospora beticola based on microsynteny with recipient genomes.</title>
        <authorList>
            <person name="De Jonge R."/>
            <person name="Ebert M.K."/>
            <person name="Suttle J.C."/>
            <person name="Jurick Ii W.M."/>
            <person name="Secor G.A."/>
            <person name="Thomma B.P."/>
            <person name="Van De Peer Y."/>
            <person name="Bolton M.D."/>
        </authorList>
    </citation>
    <scope>NUCLEOTIDE SEQUENCE [LARGE SCALE GENOMIC DNA]</scope>
    <source>
        <strain evidence="5 7">09-40</strain>
    </source>
</reference>
<evidence type="ECO:0008006" key="9">
    <source>
        <dbReference type="Google" id="ProtNLM"/>
    </source>
</evidence>
<feature type="transmembrane region" description="Helical" evidence="4">
    <location>
        <begin position="343"/>
        <end position="366"/>
    </location>
</feature>
<dbReference type="AlphaFoldDB" id="A0A2G5IBK9"/>
<evidence type="ECO:0000313" key="5">
    <source>
        <dbReference type="EMBL" id="PIB02159.1"/>
    </source>
</evidence>
<accession>A0A2G5IBK9</accession>
<keyword evidence="8" id="KW-1185">Reference proteome</keyword>
<sequence length="458" mass="49744">MDASQRRQQFEMLDEPDENQAGGRPQQQNMNSISKKQTWLVLGGSAILQLPIWGFAMTFGIFQENYAHSSTLPFHSTSASGIIGMLTNGVMYLLMPFLFTLLDRGRFSPYRRLVATIGTIISALAFLLSSFSTELWHLILTQGILAALGNTLVYSPTTLYLDEFFPSEGRATAYGAILSSKNIAGSGCPLMFSAMLTHWGFRWTLRAWALIVLVTGGVGLAIMPKRPSAFRRGAQAQQKVPWTFLRHRTFYVYAIANAIFSSGYGIPQTYLSSYAKEILGLSTLSSSLMITLFNAPGIISCVGFGLLFDRLNVSAGTNTFISAFGSASCALFLWGLASNRIPAVLICFSLFYGFFAGGYSSTWGGWIKEMESEATNNNEAINTGMLYGLLNGARGVGYVVSGVAGVELLKSGGVTDAERWGYGTRYGGLILFTGLSCVIGGWSVVWRGWNLATKSLSA</sequence>
<evidence type="ECO:0000256" key="1">
    <source>
        <dbReference type="ARBA" id="ARBA00004141"/>
    </source>
</evidence>
<keyword evidence="4" id="KW-0812">Transmembrane</keyword>
<gene>
    <name evidence="5" type="ORF">CB0940_02114</name>
    <name evidence="6" type="ORF">RHO25_002367</name>
</gene>
<dbReference type="Proteomes" id="UP001302367">
    <property type="component" value="Chromosome 2"/>
</dbReference>
<dbReference type="OrthoDB" id="2213137at2759"/>
<feature type="transmembrane region" description="Helical" evidence="4">
    <location>
        <begin position="426"/>
        <end position="446"/>
    </location>
</feature>
<dbReference type="SUPFAM" id="SSF103473">
    <property type="entry name" value="MFS general substrate transporter"/>
    <property type="match status" value="1"/>
</dbReference>
<dbReference type="EMBL" id="LKMD01000100">
    <property type="protein sequence ID" value="PIB02159.1"/>
    <property type="molecule type" value="Genomic_DNA"/>
</dbReference>
<feature type="region of interest" description="Disordered" evidence="3">
    <location>
        <begin position="1"/>
        <end position="31"/>
    </location>
</feature>
<evidence type="ECO:0000256" key="4">
    <source>
        <dbReference type="SAM" id="Phobius"/>
    </source>
</evidence>
<feature type="transmembrane region" description="Helical" evidence="4">
    <location>
        <begin position="39"/>
        <end position="62"/>
    </location>
</feature>
<comment type="similarity">
    <text evidence="2">Belongs to the major facilitator superfamily. Monocarboxylate porter (TC 2.A.1.13) family.</text>
</comment>
<feature type="transmembrane region" description="Helical" evidence="4">
    <location>
        <begin position="82"/>
        <end position="101"/>
    </location>
</feature>
<proteinExistence type="inferred from homology"/>
<name>A0A2G5IBK9_CERBT</name>
<evidence type="ECO:0000256" key="3">
    <source>
        <dbReference type="SAM" id="MobiDB-lite"/>
    </source>
</evidence>
<keyword evidence="4" id="KW-1133">Transmembrane helix</keyword>
<feature type="transmembrane region" description="Helical" evidence="4">
    <location>
        <begin position="386"/>
        <end position="406"/>
    </location>
</feature>
<dbReference type="Proteomes" id="UP000230605">
    <property type="component" value="Chromosome 1"/>
</dbReference>
<dbReference type="GO" id="GO:0022857">
    <property type="term" value="F:transmembrane transporter activity"/>
    <property type="evidence" value="ECO:0007669"/>
    <property type="project" value="InterPro"/>
</dbReference>
<dbReference type="InterPro" id="IPR036259">
    <property type="entry name" value="MFS_trans_sf"/>
</dbReference>
<dbReference type="Pfam" id="PF07690">
    <property type="entry name" value="MFS_1"/>
    <property type="match status" value="1"/>
</dbReference>
<evidence type="ECO:0000313" key="6">
    <source>
        <dbReference type="EMBL" id="WPA97756.1"/>
    </source>
</evidence>
<dbReference type="EMBL" id="CP134185">
    <property type="protein sequence ID" value="WPA97756.1"/>
    <property type="molecule type" value="Genomic_DNA"/>
</dbReference>
<feature type="transmembrane region" description="Helical" evidence="4">
    <location>
        <begin position="207"/>
        <end position="223"/>
    </location>
</feature>
<feature type="transmembrane region" description="Helical" evidence="4">
    <location>
        <begin position="287"/>
        <end position="308"/>
    </location>
</feature>
<organism evidence="5 7">
    <name type="scientific">Cercospora beticola</name>
    <name type="common">Sugarbeet leaf spot fungus</name>
    <dbReference type="NCBI Taxonomy" id="122368"/>
    <lineage>
        <taxon>Eukaryota</taxon>
        <taxon>Fungi</taxon>
        <taxon>Dikarya</taxon>
        <taxon>Ascomycota</taxon>
        <taxon>Pezizomycotina</taxon>
        <taxon>Dothideomycetes</taxon>
        <taxon>Dothideomycetidae</taxon>
        <taxon>Mycosphaerellales</taxon>
        <taxon>Mycosphaerellaceae</taxon>
        <taxon>Cercospora</taxon>
    </lineage>
</organism>
<reference evidence="6 8" key="2">
    <citation type="submission" date="2023-09" db="EMBL/GenBank/DDBJ databases">
        <title>Complete-Gapless Cercospora beticola genome.</title>
        <authorList>
            <person name="Wyatt N.A."/>
            <person name="Spanner R.E."/>
            <person name="Bolton M.D."/>
        </authorList>
    </citation>
    <scope>NUCLEOTIDE SEQUENCE [LARGE SCALE GENOMIC DNA]</scope>
    <source>
        <strain evidence="6">Cb09-40</strain>
    </source>
</reference>
<dbReference type="InterPro" id="IPR011701">
    <property type="entry name" value="MFS"/>
</dbReference>
<keyword evidence="4" id="KW-0472">Membrane</keyword>
<dbReference type="Gene3D" id="1.20.1250.20">
    <property type="entry name" value="MFS general substrate transporter like domains"/>
    <property type="match status" value="2"/>
</dbReference>
<feature type="transmembrane region" description="Helical" evidence="4">
    <location>
        <begin position="250"/>
        <end position="267"/>
    </location>
</feature>
<feature type="transmembrane region" description="Helical" evidence="4">
    <location>
        <begin position="113"/>
        <end position="132"/>
    </location>
</feature>
<protein>
    <recommendedName>
        <fullName evidence="9">Major facilitator superfamily (MFS) profile domain-containing protein</fullName>
    </recommendedName>
</protein>
<dbReference type="InterPro" id="IPR050327">
    <property type="entry name" value="Proton-linked_MCT"/>
</dbReference>
<dbReference type="GO" id="GO:0016020">
    <property type="term" value="C:membrane"/>
    <property type="evidence" value="ECO:0007669"/>
    <property type="project" value="UniProtKB-SubCell"/>
</dbReference>
<dbReference type="PANTHER" id="PTHR11360">
    <property type="entry name" value="MONOCARBOXYLATE TRANSPORTER"/>
    <property type="match status" value="1"/>
</dbReference>
<evidence type="ECO:0000256" key="2">
    <source>
        <dbReference type="ARBA" id="ARBA00006727"/>
    </source>
</evidence>
<dbReference type="PANTHER" id="PTHR11360:SF156">
    <property type="entry name" value="MONOCARBOXYLATE TRANSPORTER, PUTATIVE (AFU_ORTHOLOGUE AFUA_4G14260)-RELATED"/>
    <property type="match status" value="1"/>
</dbReference>
<evidence type="ECO:0000313" key="7">
    <source>
        <dbReference type="Proteomes" id="UP000230605"/>
    </source>
</evidence>
<feature type="transmembrane region" description="Helical" evidence="4">
    <location>
        <begin position="320"/>
        <end position="337"/>
    </location>
</feature>